<dbReference type="AlphaFoldDB" id="A0A4U3AQ44"/>
<name>A0A4U3AQ44_9BACI</name>
<evidence type="ECO:0000313" key="1">
    <source>
        <dbReference type="EMBL" id="TKI91086.1"/>
    </source>
</evidence>
<protein>
    <submittedName>
        <fullName evidence="1">DNA mismatch repair protein MutT</fullName>
    </submittedName>
</protein>
<dbReference type="EMBL" id="SZON01001444">
    <property type="protein sequence ID" value="TKI91086.1"/>
    <property type="molecule type" value="Genomic_DNA"/>
</dbReference>
<reference evidence="1 2" key="1">
    <citation type="journal article" date="2019" name="Environ. Microbiol.">
        <title>An active ?-lactamase is a part of an orchestrated cell wall stress resistance network of Bacillus subtilis and related rhizosphere species.</title>
        <authorList>
            <person name="Bucher T."/>
            <person name="Keren-Paz A."/>
            <person name="Hausser J."/>
            <person name="Olender T."/>
            <person name="Cytryn E."/>
            <person name="Kolodkin-Gal I."/>
        </authorList>
    </citation>
    <scope>NUCLEOTIDE SEQUENCE [LARGE SCALE GENOMIC DNA]</scope>
    <source>
        <strain evidence="1 2">I5</strain>
    </source>
</reference>
<comment type="caution">
    <text evidence="1">The sequence shown here is derived from an EMBL/GenBank/DDBJ whole genome shotgun (WGS) entry which is preliminary data.</text>
</comment>
<accession>A0A4U3AQ44</accession>
<dbReference type="Proteomes" id="UP000305222">
    <property type="component" value="Unassembled WGS sequence"/>
</dbReference>
<evidence type="ECO:0000313" key="2">
    <source>
        <dbReference type="Proteomes" id="UP000305222"/>
    </source>
</evidence>
<gene>
    <name evidence="1" type="ORF">FC699_22770</name>
</gene>
<feature type="non-terminal residue" evidence="1">
    <location>
        <position position="42"/>
    </location>
</feature>
<proteinExistence type="predicted"/>
<sequence length="42" mass="5436">MKKRKRKLPFFSWKLHQQKEKNFVMIRKGEERRFYIMGYIEE</sequence>
<organism evidence="1 2">
    <name type="scientific">Bacillus wiedmannii</name>
    <dbReference type="NCBI Taxonomy" id="1890302"/>
    <lineage>
        <taxon>Bacteria</taxon>
        <taxon>Bacillati</taxon>
        <taxon>Bacillota</taxon>
        <taxon>Bacilli</taxon>
        <taxon>Bacillales</taxon>
        <taxon>Bacillaceae</taxon>
        <taxon>Bacillus</taxon>
        <taxon>Bacillus cereus group</taxon>
    </lineage>
</organism>